<comment type="caution">
    <text evidence="1">The sequence shown here is derived from an EMBL/GenBank/DDBJ whole genome shotgun (WGS) entry which is preliminary data.</text>
</comment>
<reference evidence="2" key="1">
    <citation type="journal article" date="2022" name="Mol. Ecol. Resour.">
        <title>The genomes of chicory, endive, great burdock and yacon provide insights into Asteraceae palaeo-polyploidization history and plant inulin production.</title>
        <authorList>
            <person name="Fan W."/>
            <person name="Wang S."/>
            <person name="Wang H."/>
            <person name="Wang A."/>
            <person name="Jiang F."/>
            <person name="Liu H."/>
            <person name="Zhao H."/>
            <person name="Xu D."/>
            <person name="Zhang Y."/>
        </authorList>
    </citation>
    <scope>NUCLEOTIDE SEQUENCE [LARGE SCALE GENOMIC DNA]</scope>
    <source>
        <strain evidence="2">cv. Yunnan</strain>
    </source>
</reference>
<protein>
    <submittedName>
        <fullName evidence="1">Uncharacterized protein</fullName>
    </submittedName>
</protein>
<keyword evidence="2" id="KW-1185">Reference proteome</keyword>
<organism evidence="1 2">
    <name type="scientific">Smallanthus sonchifolius</name>
    <dbReference type="NCBI Taxonomy" id="185202"/>
    <lineage>
        <taxon>Eukaryota</taxon>
        <taxon>Viridiplantae</taxon>
        <taxon>Streptophyta</taxon>
        <taxon>Embryophyta</taxon>
        <taxon>Tracheophyta</taxon>
        <taxon>Spermatophyta</taxon>
        <taxon>Magnoliopsida</taxon>
        <taxon>eudicotyledons</taxon>
        <taxon>Gunneridae</taxon>
        <taxon>Pentapetalae</taxon>
        <taxon>asterids</taxon>
        <taxon>campanulids</taxon>
        <taxon>Asterales</taxon>
        <taxon>Asteraceae</taxon>
        <taxon>Asteroideae</taxon>
        <taxon>Heliantheae alliance</taxon>
        <taxon>Millerieae</taxon>
        <taxon>Smallanthus</taxon>
    </lineage>
</organism>
<proteinExistence type="predicted"/>
<evidence type="ECO:0000313" key="2">
    <source>
        <dbReference type="Proteomes" id="UP001056120"/>
    </source>
</evidence>
<reference evidence="1 2" key="2">
    <citation type="journal article" date="2022" name="Mol. Ecol. Resour.">
        <title>The genomes of chicory, endive, great burdock and yacon provide insights into Asteraceae paleo-polyploidization history and plant inulin production.</title>
        <authorList>
            <person name="Fan W."/>
            <person name="Wang S."/>
            <person name="Wang H."/>
            <person name="Wang A."/>
            <person name="Jiang F."/>
            <person name="Liu H."/>
            <person name="Zhao H."/>
            <person name="Xu D."/>
            <person name="Zhang Y."/>
        </authorList>
    </citation>
    <scope>NUCLEOTIDE SEQUENCE [LARGE SCALE GENOMIC DNA]</scope>
    <source>
        <strain evidence="2">cv. Yunnan</strain>
        <tissue evidence="1">Leaves</tissue>
    </source>
</reference>
<dbReference type="Proteomes" id="UP001056120">
    <property type="component" value="Linkage Group LG01"/>
</dbReference>
<dbReference type="EMBL" id="CM042018">
    <property type="protein sequence ID" value="KAI3826577.1"/>
    <property type="molecule type" value="Genomic_DNA"/>
</dbReference>
<gene>
    <name evidence="1" type="ORF">L1987_00625</name>
</gene>
<accession>A0ACB9K2V0</accession>
<evidence type="ECO:0000313" key="1">
    <source>
        <dbReference type="EMBL" id="KAI3826577.1"/>
    </source>
</evidence>
<sequence>MSMGMNKIILNLPWTPTLPFTFTSLSFLCSTDQVSPHPTKLGFSTSNFHFTTNYQVNSIKIRSDRTENGSDED</sequence>
<name>A0ACB9K2V0_9ASTR</name>